<dbReference type="InterPro" id="IPR001387">
    <property type="entry name" value="Cro/C1-type_HTH"/>
</dbReference>
<dbReference type="SUPFAM" id="SSF47413">
    <property type="entry name" value="lambda repressor-like DNA-binding domains"/>
    <property type="match status" value="1"/>
</dbReference>
<evidence type="ECO:0000313" key="2">
    <source>
        <dbReference type="EMBL" id="MBF6302473.1"/>
    </source>
</evidence>
<keyword evidence="3" id="KW-1185">Reference proteome</keyword>
<evidence type="ECO:0000259" key="1">
    <source>
        <dbReference type="PROSITE" id="PS50943"/>
    </source>
</evidence>
<comment type="caution">
    <text evidence="2">The sequence shown here is derived from an EMBL/GenBank/DDBJ whole genome shotgun (WGS) entry which is preliminary data.</text>
</comment>
<dbReference type="EMBL" id="JADLQX010000044">
    <property type="protein sequence ID" value="MBF6302473.1"/>
    <property type="molecule type" value="Genomic_DNA"/>
</dbReference>
<gene>
    <name evidence="2" type="ORF">IU459_33770</name>
</gene>
<dbReference type="RefSeq" id="WP_195133658.1">
    <property type="nucleotide sequence ID" value="NZ_JADLQX010000044.1"/>
</dbReference>
<accession>A0ABS0D5Q1</accession>
<dbReference type="CDD" id="cd00093">
    <property type="entry name" value="HTH_XRE"/>
    <property type="match status" value="1"/>
</dbReference>
<dbReference type="Proteomes" id="UP000702209">
    <property type="component" value="Unassembled WGS sequence"/>
</dbReference>
<proteinExistence type="predicted"/>
<name>A0ABS0D5Q1_9NOCA</name>
<dbReference type="InterPro" id="IPR010982">
    <property type="entry name" value="Lambda_DNA-bd_dom_sf"/>
</dbReference>
<reference evidence="2 3" key="1">
    <citation type="submission" date="2020-10" db="EMBL/GenBank/DDBJ databases">
        <title>Identification of Nocardia species via Next-generation sequencing and recognition of intraspecies genetic diversity.</title>
        <authorList>
            <person name="Li P."/>
            <person name="Li P."/>
            <person name="Lu B."/>
        </authorList>
    </citation>
    <scope>NUCLEOTIDE SEQUENCE [LARGE SCALE GENOMIC DNA]</scope>
    <source>
        <strain evidence="2 3">BJ06-0157</strain>
    </source>
</reference>
<sequence>MRKLVERIQPLGTGPNPSTLGEYINWCRLTSVVPEKVRHLSPRGNEQGLTLTQLGALLDSSLNTVQKWIRDERTPSDTYVELLIEQLQVPWYIAEVMRGLVTPDLYPASTEEWPEVTDDDISYLENFKGPACFQGALYDIPAGGANELWGQVFPMLRPAPRGSGRAVNIIDVMLNDPDSERIRNRFERVQVLLFGVRVCRPFADPARFAEIYAACAKSPHFERLWKNDPPPEIVNDTTVGIYNATTGQDDIYETRQTDPHFPPSHLKTYSLYPPTPRVQVHLPDNADSRLTAPIIEIGKRTHSG</sequence>
<evidence type="ECO:0000313" key="3">
    <source>
        <dbReference type="Proteomes" id="UP000702209"/>
    </source>
</evidence>
<dbReference type="PROSITE" id="PS50943">
    <property type="entry name" value="HTH_CROC1"/>
    <property type="match status" value="1"/>
</dbReference>
<organism evidence="2 3">
    <name type="scientific">Nocardia amamiensis</name>
    <dbReference type="NCBI Taxonomy" id="404578"/>
    <lineage>
        <taxon>Bacteria</taxon>
        <taxon>Bacillati</taxon>
        <taxon>Actinomycetota</taxon>
        <taxon>Actinomycetes</taxon>
        <taxon>Mycobacteriales</taxon>
        <taxon>Nocardiaceae</taxon>
        <taxon>Nocardia</taxon>
    </lineage>
</organism>
<dbReference type="Pfam" id="PF01381">
    <property type="entry name" value="HTH_3"/>
    <property type="match status" value="1"/>
</dbReference>
<protein>
    <submittedName>
        <fullName evidence="2">Helix-turn-helix domain-containing protein</fullName>
    </submittedName>
</protein>
<feature type="domain" description="HTH cro/C1-type" evidence="1">
    <location>
        <begin position="45"/>
        <end position="94"/>
    </location>
</feature>